<dbReference type="PANTHER" id="PTHR33542">
    <property type="entry name" value="SIROHYDROCHLORIN FERROCHELATASE, CHLOROPLASTIC"/>
    <property type="match status" value="1"/>
</dbReference>
<organism evidence="3 4">
    <name type="scientific">Spongisporangium articulatum</name>
    <dbReference type="NCBI Taxonomy" id="3362603"/>
    <lineage>
        <taxon>Bacteria</taxon>
        <taxon>Bacillati</taxon>
        <taxon>Actinomycetota</taxon>
        <taxon>Actinomycetes</taxon>
        <taxon>Kineosporiales</taxon>
        <taxon>Kineosporiaceae</taxon>
        <taxon>Spongisporangium</taxon>
    </lineage>
</organism>
<proteinExistence type="predicted"/>
<evidence type="ECO:0000313" key="4">
    <source>
        <dbReference type="Proteomes" id="UP001612915"/>
    </source>
</evidence>
<dbReference type="Pfam" id="PF01903">
    <property type="entry name" value="CbiX"/>
    <property type="match status" value="2"/>
</dbReference>
<keyword evidence="1" id="KW-0479">Metal-binding</keyword>
<accession>A0ABW8AP91</accession>
<protein>
    <submittedName>
        <fullName evidence="3">Sirohydrochlorin chelatase</fullName>
    </submittedName>
</protein>
<dbReference type="InterPro" id="IPR002762">
    <property type="entry name" value="CbiX-like"/>
</dbReference>
<gene>
    <name evidence="3" type="ORF">ACIB24_12135</name>
</gene>
<comment type="caution">
    <text evidence="3">The sequence shown here is derived from an EMBL/GenBank/DDBJ whole genome shotgun (WGS) entry which is preliminary data.</text>
</comment>
<reference evidence="3 4" key="1">
    <citation type="submission" date="2024-10" db="EMBL/GenBank/DDBJ databases">
        <title>The Natural Products Discovery Center: Release of the First 8490 Sequenced Strains for Exploring Actinobacteria Biosynthetic Diversity.</title>
        <authorList>
            <person name="Kalkreuter E."/>
            <person name="Kautsar S.A."/>
            <person name="Yang D."/>
            <person name="Bader C.D."/>
            <person name="Teijaro C.N."/>
            <person name="Fluegel L."/>
            <person name="Davis C.M."/>
            <person name="Simpson J.R."/>
            <person name="Lauterbach L."/>
            <person name="Steele A.D."/>
            <person name="Gui C."/>
            <person name="Meng S."/>
            <person name="Li G."/>
            <person name="Viehrig K."/>
            <person name="Ye F."/>
            <person name="Su P."/>
            <person name="Kiefer A.F."/>
            <person name="Nichols A."/>
            <person name="Cepeda A.J."/>
            <person name="Yan W."/>
            <person name="Fan B."/>
            <person name="Jiang Y."/>
            <person name="Adhikari A."/>
            <person name="Zheng C.-J."/>
            <person name="Schuster L."/>
            <person name="Cowan T.M."/>
            <person name="Smanski M.J."/>
            <person name="Chevrette M.G."/>
            <person name="De Carvalho L.P.S."/>
            <person name="Shen B."/>
        </authorList>
    </citation>
    <scope>NUCLEOTIDE SEQUENCE [LARGE SCALE GENOMIC DNA]</scope>
    <source>
        <strain evidence="3 4">NPDC049639</strain>
    </source>
</reference>
<dbReference type="SUPFAM" id="SSF53800">
    <property type="entry name" value="Chelatase"/>
    <property type="match status" value="1"/>
</dbReference>
<dbReference type="PANTHER" id="PTHR33542:SF5">
    <property type="entry name" value="FERROCHELATASE CHE1"/>
    <property type="match status" value="1"/>
</dbReference>
<evidence type="ECO:0000313" key="3">
    <source>
        <dbReference type="EMBL" id="MFI7587813.1"/>
    </source>
</evidence>
<name>A0ABW8AP91_9ACTN</name>
<keyword evidence="2" id="KW-0456">Lyase</keyword>
<sequence length="238" mass="24788">MSQHPALIACGHGTRSPEGQAVMSAWVRALADARPELDVLPAFVDVQEPTLADVAGGCVERGRRAVVVPLLLSTGYHVQVDVERVVAASSGLLVAAPALGPDRLLVDLLQQRLAEAGAGPEDGIVLAAAGSSDPRAVGDVEAVGEWLGRERGVEVVCGYLAAARPTVEEAVARLKEHRPGEPVSVANYLLAPGHFATRLARLAEDGTVGRVAATLAPAPSLTRLVLRRFDQVAATFVP</sequence>
<dbReference type="Gene3D" id="3.40.50.1400">
    <property type="match status" value="2"/>
</dbReference>
<evidence type="ECO:0000256" key="2">
    <source>
        <dbReference type="ARBA" id="ARBA00023239"/>
    </source>
</evidence>
<evidence type="ECO:0000256" key="1">
    <source>
        <dbReference type="ARBA" id="ARBA00022723"/>
    </source>
</evidence>
<dbReference type="EMBL" id="JBITLV010000003">
    <property type="protein sequence ID" value="MFI7587813.1"/>
    <property type="molecule type" value="Genomic_DNA"/>
</dbReference>
<dbReference type="InterPro" id="IPR050963">
    <property type="entry name" value="Sirohydro_Cobaltochel/CbiX"/>
</dbReference>
<dbReference type="Proteomes" id="UP001612915">
    <property type="component" value="Unassembled WGS sequence"/>
</dbReference>
<keyword evidence="4" id="KW-1185">Reference proteome</keyword>
<dbReference type="CDD" id="cd03416">
    <property type="entry name" value="CbiX_SirB_N"/>
    <property type="match status" value="1"/>
</dbReference>
<dbReference type="RefSeq" id="WP_398280191.1">
    <property type="nucleotide sequence ID" value="NZ_JBITLV010000003.1"/>
</dbReference>